<dbReference type="RefSeq" id="XP_017771947.1">
    <property type="nucleotide sequence ID" value="XM_017916458.1"/>
</dbReference>
<feature type="compositionally biased region" description="Low complexity" evidence="1">
    <location>
        <begin position="294"/>
        <end position="319"/>
    </location>
</feature>
<protein>
    <submittedName>
        <fullName evidence="3">Uncharacterized protein LOC108559247</fullName>
    </submittedName>
</protein>
<evidence type="ECO:0000256" key="1">
    <source>
        <dbReference type="SAM" id="MobiDB-lite"/>
    </source>
</evidence>
<organism evidence="2 3">
    <name type="scientific">Nicrophorus vespilloides</name>
    <name type="common">Boreal carrion beetle</name>
    <dbReference type="NCBI Taxonomy" id="110193"/>
    <lineage>
        <taxon>Eukaryota</taxon>
        <taxon>Metazoa</taxon>
        <taxon>Ecdysozoa</taxon>
        <taxon>Arthropoda</taxon>
        <taxon>Hexapoda</taxon>
        <taxon>Insecta</taxon>
        <taxon>Pterygota</taxon>
        <taxon>Neoptera</taxon>
        <taxon>Endopterygota</taxon>
        <taxon>Coleoptera</taxon>
        <taxon>Polyphaga</taxon>
        <taxon>Staphyliniformia</taxon>
        <taxon>Silphidae</taxon>
        <taxon>Nicrophorinae</taxon>
        <taxon>Nicrophorus</taxon>
    </lineage>
</organism>
<evidence type="ECO:0000313" key="2">
    <source>
        <dbReference type="Proteomes" id="UP000695000"/>
    </source>
</evidence>
<feature type="region of interest" description="Disordered" evidence="1">
    <location>
        <begin position="294"/>
        <end position="395"/>
    </location>
</feature>
<keyword evidence="2" id="KW-1185">Reference proteome</keyword>
<dbReference type="InterPro" id="IPR051367">
    <property type="entry name" value="mRNA_TranslReg/HistoneTransl"/>
</dbReference>
<evidence type="ECO:0000313" key="3">
    <source>
        <dbReference type="RefSeq" id="XP_017771947.1"/>
    </source>
</evidence>
<proteinExistence type="predicted"/>
<sequence length="395" mass="45357">MSGKGRGRGWLQLNKSQEAKIGSSTLHSPTILASPMNGELSSTMNLQTNPQYDTIIQTLAKFNENDDGIVINQKYKYLTDCMIEECKTQEQVKDCFQYIYDQVLNDETLINKFLMLVTLNSFRDFVVCDVKIRALLLNNMQTSFKDAATLMATNKEVFINAVKLLGGFYDIARMSYNSRYFVLTVPLIKYLEMLLDSGTPEHLELFTILIYKTGMGFIEHDAERKTKYFVTMLIKMRNILLTRTDLEEISRTWLLLSMDLCNNRVLPLDLLKYYQKMLGKATIHNFQMLNAHQNQTTTSNPSGNSNTIKPQQQQQQQQQLTPPKTGRPILGAGARNNKIEENHMRGGEERKENSGSADVKHKSGGGYNWADEKPQQRKSQKNKGWQHDDRFDTEY</sequence>
<dbReference type="Proteomes" id="UP000695000">
    <property type="component" value="Unplaced"/>
</dbReference>
<accession>A0ABM1MBJ7</accession>
<dbReference type="Gene3D" id="1.25.40.180">
    <property type="match status" value="1"/>
</dbReference>
<dbReference type="GeneID" id="108559247"/>
<name>A0ABM1MBJ7_NICVS</name>
<feature type="compositionally biased region" description="Basic and acidic residues" evidence="1">
    <location>
        <begin position="337"/>
        <end position="361"/>
    </location>
</feature>
<gene>
    <name evidence="3" type="primary">LOC108559247</name>
</gene>
<dbReference type="PANTHER" id="PTHR23254">
    <property type="entry name" value="EIF4G DOMAIN PROTEIN"/>
    <property type="match status" value="1"/>
</dbReference>
<reference evidence="3" key="1">
    <citation type="submission" date="2025-08" db="UniProtKB">
        <authorList>
            <consortium name="RefSeq"/>
        </authorList>
    </citation>
    <scope>IDENTIFICATION</scope>
    <source>
        <tissue evidence="3">Whole Larva</tissue>
    </source>
</reference>
<dbReference type="PANTHER" id="PTHR23254:SF18">
    <property type="entry name" value="RE28271P"/>
    <property type="match status" value="1"/>
</dbReference>
<feature type="compositionally biased region" description="Basic and acidic residues" evidence="1">
    <location>
        <begin position="385"/>
        <end position="395"/>
    </location>
</feature>